<dbReference type="PATRIC" id="fig|1121448.10.peg.1964"/>
<reference evidence="1 2" key="1">
    <citation type="journal article" date="2013" name="J. Bacteriol.">
        <title>Roles of HynAB and Ech, the only two hydrogenases found in the model sulfate reducer Desulfovibrio gigas.</title>
        <authorList>
            <person name="Morais-Silva F.O."/>
            <person name="Santos C.I."/>
            <person name="Rodrigues R."/>
            <person name="Pereira I.A."/>
            <person name="Rodrigues-Pousada C."/>
        </authorList>
    </citation>
    <scope>NUCLEOTIDE SEQUENCE [LARGE SCALE GENOMIC DNA]</scope>
    <source>
        <strain evidence="2">ATCC 19364 / DSM 1382 / NCIMB 9332 / VKM B-1759</strain>
    </source>
</reference>
<evidence type="ECO:0000313" key="2">
    <source>
        <dbReference type="Proteomes" id="UP000016587"/>
    </source>
</evidence>
<sequence length="185" mass="21178">MSSHIATFDPSIAPRLSMIAACLDRLRVEWGFFWFIVPETWRCARDLRATRDKMASHLDMLKGSIAMCERCRNPHGCELRNDVLGLARGGLDIMDRMTIMLRDATPFRYIYKSCLALSWQWQDAYDAAYLLQHPELRARIDAAIADVKDREDAADIAAVMLAQDRIERGEDTFFTPDEFSKSLGL</sequence>
<keyword evidence="2" id="KW-1185">Reference proteome</keyword>
<dbReference type="KEGG" id="dgg:DGI_2007"/>
<accession>T2GCD1</accession>
<gene>
    <name evidence="1" type="ORF">DGI_2007</name>
</gene>
<proteinExistence type="predicted"/>
<evidence type="ECO:0000313" key="1">
    <source>
        <dbReference type="EMBL" id="AGW13781.1"/>
    </source>
</evidence>
<dbReference type="Proteomes" id="UP000016587">
    <property type="component" value="Chromosome"/>
</dbReference>
<dbReference type="RefSeq" id="WP_021760678.1">
    <property type="nucleotide sequence ID" value="NC_022444.1"/>
</dbReference>
<name>T2GCD1_MEGG1</name>
<protein>
    <submittedName>
        <fullName evidence="1">Uncharacterized protein</fullName>
    </submittedName>
</protein>
<reference evidence="2" key="2">
    <citation type="submission" date="2013-07" db="EMBL/GenBank/DDBJ databases">
        <authorList>
            <person name="Morais-Silva F.O."/>
            <person name="Rezende A.M."/>
            <person name="Pimentel C."/>
            <person name="Resende D.M."/>
            <person name="Santos C.I."/>
            <person name="Clemente C."/>
            <person name="de Oliveira L.M."/>
            <person name="da Silva S.M."/>
            <person name="Costa D.A."/>
            <person name="Varela-Raposo A."/>
            <person name="Horacio E.C.A."/>
            <person name="Matos M."/>
            <person name="Flores O."/>
            <person name="Ruiz J.C."/>
            <person name="Rodrigues-Pousada C."/>
        </authorList>
    </citation>
    <scope>NUCLEOTIDE SEQUENCE [LARGE SCALE GENOMIC DNA]</scope>
    <source>
        <strain evidence="2">ATCC 19364 / DSM 1382 / NCIMB 9332 / VKM B-1759</strain>
    </source>
</reference>
<dbReference type="AlphaFoldDB" id="T2GCD1"/>
<dbReference type="HOGENOM" id="CLU_1459073_0_0_7"/>
<organism evidence="1 2">
    <name type="scientific">Megalodesulfovibrio gigas (strain ATCC 19364 / DSM 1382 / NCIMB 9332 / VKM B-1759)</name>
    <name type="common">Desulfovibrio gigas</name>
    <dbReference type="NCBI Taxonomy" id="1121448"/>
    <lineage>
        <taxon>Bacteria</taxon>
        <taxon>Pseudomonadati</taxon>
        <taxon>Thermodesulfobacteriota</taxon>
        <taxon>Desulfovibrionia</taxon>
        <taxon>Desulfovibrionales</taxon>
        <taxon>Desulfovibrionaceae</taxon>
        <taxon>Megalodesulfovibrio</taxon>
    </lineage>
</organism>
<dbReference type="EMBL" id="CP006585">
    <property type="protein sequence ID" value="AGW13781.1"/>
    <property type="molecule type" value="Genomic_DNA"/>
</dbReference>